<proteinExistence type="inferred from homology"/>
<evidence type="ECO:0000256" key="6">
    <source>
        <dbReference type="ARBA" id="ARBA00022989"/>
    </source>
</evidence>
<protein>
    <recommendedName>
        <fullName evidence="8">Probable membrane transporter protein</fullName>
    </recommendedName>
</protein>
<feature type="transmembrane region" description="Helical" evidence="8">
    <location>
        <begin position="12"/>
        <end position="40"/>
    </location>
</feature>
<evidence type="ECO:0000256" key="2">
    <source>
        <dbReference type="ARBA" id="ARBA00009142"/>
    </source>
</evidence>
<keyword evidence="6 8" id="KW-1133">Transmembrane helix</keyword>
<feature type="transmembrane region" description="Helical" evidence="8">
    <location>
        <begin position="132"/>
        <end position="157"/>
    </location>
</feature>
<dbReference type="Proteomes" id="UP000265955">
    <property type="component" value="Unassembled WGS sequence"/>
</dbReference>
<dbReference type="Pfam" id="PF01925">
    <property type="entry name" value="TauE"/>
    <property type="match status" value="1"/>
</dbReference>
<comment type="caution">
    <text evidence="9">The sequence shown here is derived from an EMBL/GenBank/DDBJ whole genome shotgun (WGS) entry which is preliminary data.</text>
</comment>
<evidence type="ECO:0000256" key="3">
    <source>
        <dbReference type="ARBA" id="ARBA00022448"/>
    </source>
</evidence>
<evidence type="ECO:0000256" key="4">
    <source>
        <dbReference type="ARBA" id="ARBA00022475"/>
    </source>
</evidence>
<organism evidence="9 10">
    <name type="scientific">Noviherbaspirillum saxi</name>
    <dbReference type="NCBI Taxonomy" id="2320863"/>
    <lineage>
        <taxon>Bacteria</taxon>
        <taxon>Pseudomonadati</taxon>
        <taxon>Pseudomonadota</taxon>
        <taxon>Betaproteobacteria</taxon>
        <taxon>Burkholderiales</taxon>
        <taxon>Oxalobacteraceae</taxon>
        <taxon>Noviherbaspirillum</taxon>
    </lineage>
</organism>
<feature type="transmembrane region" description="Helical" evidence="8">
    <location>
        <begin position="198"/>
        <end position="214"/>
    </location>
</feature>
<evidence type="ECO:0000256" key="5">
    <source>
        <dbReference type="ARBA" id="ARBA00022692"/>
    </source>
</evidence>
<sequence>MTFEFVSQHALLLAVIVSAYFIRGVTGFGSGLIAVPLLAFSYPLQMVVPLILAMDFIASFLLGSASAKQADWTEIKRLLPFGAIGAAFGVFALIRFPSVVVLLAMGIFVMYFGMRNVLGIQPQGHVSALWALPAGLIGSTAGALFGTSGPPYIIYLTHRLQDKTAIRATFSWLFVIDGGLRLTLFAVTGLLLARETQIAIAAALLPMMAGLYLGNKVHLNISKETMLKFVGAILVASGGSLIGKAII</sequence>
<keyword evidence="3" id="KW-0813">Transport</keyword>
<keyword evidence="5 8" id="KW-0812">Transmembrane</keyword>
<reference evidence="10" key="1">
    <citation type="submission" date="2018-09" db="EMBL/GenBank/DDBJ databases">
        <authorList>
            <person name="Zhu H."/>
        </authorList>
    </citation>
    <scope>NUCLEOTIDE SEQUENCE [LARGE SCALE GENOMIC DNA]</scope>
    <source>
        <strain evidence="10">K1R23-30</strain>
    </source>
</reference>
<comment type="similarity">
    <text evidence="2 8">Belongs to the 4-toluene sulfonate uptake permease (TSUP) (TC 2.A.102) family.</text>
</comment>
<evidence type="ECO:0000313" key="9">
    <source>
        <dbReference type="EMBL" id="RJF91829.1"/>
    </source>
</evidence>
<dbReference type="InterPro" id="IPR052017">
    <property type="entry name" value="TSUP"/>
</dbReference>
<feature type="transmembrane region" description="Helical" evidence="8">
    <location>
        <begin position="79"/>
        <end position="112"/>
    </location>
</feature>
<dbReference type="InterPro" id="IPR002781">
    <property type="entry name" value="TM_pro_TauE-like"/>
</dbReference>
<evidence type="ECO:0000313" key="10">
    <source>
        <dbReference type="Proteomes" id="UP000265955"/>
    </source>
</evidence>
<keyword evidence="4 8" id="KW-1003">Cell membrane</keyword>
<keyword evidence="10" id="KW-1185">Reference proteome</keyword>
<dbReference type="OrthoDB" id="5801432at2"/>
<evidence type="ECO:0000256" key="1">
    <source>
        <dbReference type="ARBA" id="ARBA00004651"/>
    </source>
</evidence>
<name>A0A3A3FXN4_9BURK</name>
<dbReference type="PANTHER" id="PTHR30269:SF32">
    <property type="entry name" value="MEMBRANE TRANSPORTER PROTEIN-RELATED"/>
    <property type="match status" value="1"/>
</dbReference>
<gene>
    <name evidence="9" type="ORF">D3871_24415</name>
</gene>
<dbReference type="EMBL" id="QYUO01000003">
    <property type="protein sequence ID" value="RJF91829.1"/>
    <property type="molecule type" value="Genomic_DNA"/>
</dbReference>
<dbReference type="GO" id="GO:0005886">
    <property type="term" value="C:plasma membrane"/>
    <property type="evidence" value="ECO:0007669"/>
    <property type="project" value="UniProtKB-SubCell"/>
</dbReference>
<accession>A0A3A3FXN4</accession>
<dbReference type="AlphaFoldDB" id="A0A3A3FXN4"/>
<evidence type="ECO:0000256" key="7">
    <source>
        <dbReference type="ARBA" id="ARBA00023136"/>
    </source>
</evidence>
<comment type="subcellular location">
    <subcellularLocation>
        <location evidence="1 8">Cell membrane</location>
        <topology evidence="1 8">Multi-pass membrane protein</topology>
    </subcellularLocation>
</comment>
<keyword evidence="7 8" id="KW-0472">Membrane</keyword>
<feature type="transmembrane region" description="Helical" evidence="8">
    <location>
        <begin position="169"/>
        <end position="192"/>
    </location>
</feature>
<feature type="transmembrane region" description="Helical" evidence="8">
    <location>
        <begin position="46"/>
        <end position="67"/>
    </location>
</feature>
<dbReference type="PANTHER" id="PTHR30269">
    <property type="entry name" value="TRANSMEMBRANE PROTEIN YFCA"/>
    <property type="match status" value="1"/>
</dbReference>
<evidence type="ECO:0000256" key="8">
    <source>
        <dbReference type="RuleBase" id="RU363041"/>
    </source>
</evidence>